<sequence length="1292" mass="147513">MAYWIQGLCTGPVQLLSYFFLDFRNIEGRQFLLVVKKGRVAYIDDTNDGCDSVYLMPASLTKNMNDPYKYRFFLSDSDTDGFLGNIYIGIRELNTTDYDMDVTGGCASIPRYANGADYFQGTFEMRQYVSQCFALSDSDSDWSMNGCQVGKETSPSSTTCWCNHLTTFAGGWVVVPSTIDWSYVFANADFLSNPTIYITVIVTGVLYIVAAVYARYNDRKMAEQLGIAPLADNDPRDKYFYEIIVCTGMRRNAGTNSQVCFILSGEDDETDVRAFTDTKRKIFRRGQVDGFLMAVPRPLGYLNFMRVWHDNSGKGKFGSWYLNYVVVRDVQSDTKQVFVANKWLAVEEDDGQVDRVLPVAGKEQLADFSYQFGERSRKNLADGHLWFSVVARPPQSRFTCLQRVSCCLCLLYVTMLTNAMFYNTTGKEEGSNAFSFGPFTVAPEQITIGIISNLIVFPVNFLLIFLFRKSRPHHKRPSRIDRAIKEVHDSNKQSSMNDVNTEVSSIFSVSKSPTIPSDPHRPDTASSRPATAMSGGSAQELTGKKKKKFELPWYFTIIAWILLWIVSLGALAMVVFYGISFKDETCRKWISSMLVSFFMSVFITQPIKVFLFAIILSIIIKNPSEEKDEEEDDEELPHVDPDNELLHADTGYGAARPRKVGYKPPNASQLERLRQKRIKEIKMWGIIREVIIYSIFLMMLLVISYRQLGASNFLYKDTMHRVFIANNETKIDFHSIRNTKDFWKWTTSGLVNGLRAGSYYNDYPPLKLRAFINDKVSRILGYATMRQLRVKPALCEIPSKVEGLIDQCNKKYSIKDQVEATFKPGWQPMGSGDTDNDTRPEYRYTKAGELNGYPYWGTLSVYSGGGYVLALEGSKTDLQAMMERLERENWIDKYTRAVFVEFTVYNAQVNLFAISTILCEFDPAGGTVVSFRFEPAMLLPYMSDAMLFQIACEIAYVVFTLFFIVRELKSFIKARLAYFKSFWNLVEIGIIAMSIASIIIFFYRMIVTNGLTKDFKSTNGNGYIKFQYVGYWNEMFSYMIGFLIFFATLKFLKLLRFNRKISMLSATLRHAAKSLLHFGVIFFIVFLAFSQLFYLTYMHIDVDYSTFISSVVATILMMMGKFNIYSMIMAEPILTQIFVLLFVIMVTFIIVNMFVSILNETFTVVREDVKKQGNDYEVVDFMLQRFKKWTGVGKATEEAPPDDGPNESGRQRRQGGDNVEDFPDRIERLLQSISTVYMDNDNLTQLYQKKQYDSRNAKDMLRQGATASHFGEPMGIGGRKESTAGVPKVHTH</sequence>
<keyword evidence="5 11" id="KW-1133">Transmembrane helix</keyword>
<evidence type="ECO:0000256" key="10">
    <source>
        <dbReference type="SAM" id="MobiDB-lite"/>
    </source>
</evidence>
<dbReference type="PRINTS" id="PR01433">
    <property type="entry name" value="POLYCYSTIN2"/>
</dbReference>
<evidence type="ECO:0000256" key="5">
    <source>
        <dbReference type="ARBA" id="ARBA00022989"/>
    </source>
</evidence>
<evidence type="ECO:0000256" key="3">
    <source>
        <dbReference type="ARBA" id="ARBA00022692"/>
    </source>
</evidence>
<dbReference type="InterPro" id="IPR003915">
    <property type="entry name" value="PKD_2"/>
</dbReference>
<feature type="region of interest" description="Disordered" evidence="10">
    <location>
        <begin position="1194"/>
        <end position="1221"/>
    </location>
</feature>
<dbReference type="InterPro" id="IPR036392">
    <property type="entry name" value="PLAT/LH2_dom_sf"/>
</dbReference>
<comment type="caution">
    <text evidence="9">Lacks conserved residue(s) required for the propagation of feature annotation.</text>
</comment>
<evidence type="ECO:0000256" key="6">
    <source>
        <dbReference type="ARBA" id="ARBA00023136"/>
    </source>
</evidence>
<evidence type="ECO:0000259" key="12">
    <source>
        <dbReference type="PROSITE" id="PS50095"/>
    </source>
</evidence>
<dbReference type="SUPFAM" id="SSF49723">
    <property type="entry name" value="Lipase/lipooxygenase domain (PLAT/LH2 domain)"/>
    <property type="match status" value="1"/>
</dbReference>
<evidence type="ECO:0000256" key="8">
    <source>
        <dbReference type="PIRSR" id="PIRSR603915-2"/>
    </source>
</evidence>
<name>A0AAE0YMB2_9GAST</name>
<dbReference type="Gene3D" id="1.10.287.70">
    <property type="match status" value="1"/>
</dbReference>
<evidence type="ECO:0000256" key="7">
    <source>
        <dbReference type="ARBA" id="ARBA00023180"/>
    </source>
</evidence>
<dbReference type="InterPro" id="IPR000203">
    <property type="entry name" value="GPS"/>
</dbReference>
<evidence type="ECO:0000313" key="13">
    <source>
        <dbReference type="EMBL" id="KAK3750731.1"/>
    </source>
</evidence>
<comment type="caution">
    <text evidence="13">The sequence shown here is derived from an EMBL/GenBank/DDBJ whole genome shotgun (WGS) entry which is preliminary data.</text>
</comment>
<protein>
    <recommendedName>
        <fullName evidence="12">PLAT domain-containing protein</fullName>
    </recommendedName>
</protein>
<feature type="region of interest" description="Disordered" evidence="10">
    <location>
        <begin position="1268"/>
        <end position="1292"/>
    </location>
</feature>
<feature type="transmembrane region" description="Helical" evidence="11">
    <location>
        <begin position="946"/>
        <end position="965"/>
    </location>
</feature>
<dbReference type="GO" id="GO:0005262">
    <property type="term" value="F:calcium channel activity"/>
    <property type="evidence" value="ECO:0007669"/>
    <property type="project" value="TreeGrafter"/>
</dbReference>
<dbReference type="GO" id="GO:0005509">
    <property type="term" value="F:calcium ion binding"/>
    <property type="evidence" value="ECO:0007669"/>
    <property type="project" value="InterPro"/>
</dbReference>
<feature type="region of interest" description="Disordered" evidence="10">
    <location>
        <begin position="510"/>
        <end position="539"/>
    </location>
</feature>
<feature type="transmembrane region" description="Helical" evidence="11">
    <location>
        <begin position="196"/>
        <end position="214"/>
    </location>
</feature>
<dbReference type="SUPFAM" id="SSF81324">
    <property type="entry name" value="Voltage-gated potassium channels"/>
    <property type="match status" value="1"/>
</dbReference>
<dbReference type="PROSITE" id="PS50095">
    <property type="entry name" value="PLAT"/>
    <property type="match status" value="1"/>
</dbReference>
<accession>A0AAE0YMB2</accession>
<keyword evidence="14" id="KW-1185">Reference proteome</keyword>
<feature type="transmembrane region" description="Helical" evidence="11">
    <location>
        <begin position="1107"/>
        <end position="1125"/>
    </location>
</feature>
<dbReference type="Pfam" id="PF01477">
    <property type="entry name" value="PLAT"/>
    <property type="match status" value="1"/>
</dbReference>
<feature type="transmembrane region" description="Helical" evidence="11">
    <location>
        <begin position="686"/>
        <end position="705"/>
    </location>
</feature>
<proteinExistence type="inferred from homology"/>
<dbReference type="InterPro" id="IPR046791">
    <property type="entry name" value="Polycystin_dom"/>
</dbReference>
<feature type="compositionally biased region" description="Polar residues" evidence="10">
    <location>
        <begin position="524"/>
        <end position="539"/>
    </location>
</feature>
<evidence type="ECO:0000256" key="9">
    <source>
        <dbReference type="PROSITE-ProRule" id="PRU00152"/>
    </source>
</evidence>
<feature type="transmembrane region" description="Helical" evidence="11">
    <location>
        <begin position="1137"/>
        <end position="1158"/>
    </location>
</feature>
<keyword evidence="4" id="KW-0732">Signal</keyword>
<dbReference type="Pfam" id="PF01825">
    <property type="entry name" value="GPS"/>
    <property type="match status" value="1"/>
</dbReference>
<keyword evidence="7" id="KW-0325">Glycoprotein</keyword>
<feature type="transmembrane region" description="Helical" evidence="11">
    <location>
        <begin position="445"/>
        <end position="467"/>
    </location>
</feature>
<dbReference type="Gene3D" id="2.60.220.50">
    <property type="match status" value="1"/>
</dbReference>
<dbReference type="InterPro" id="IPR001024">
    <property type="entry name" value="PLAT/LH2_dom"/>
</dbReference>
<organism evidence="13 14">
    <name type="scientific">Elysia crispata</name>
    <name type="common">lettuce slug</name>
    <dbReference type="NCBI Taxonomy" id="231223"/>
    <lineage>
        <taxon>Eukaryota</taxon>
        <taxon>Metazoa</taxon>
        <taxon>Spiralia</taxon>
        <taxon>Lophotrochozoa</taxon>
        <taxon>Mollusca</taxon>
        <taxon>Gastropoda</taxon>
        <taxon>Heterobranchia</taxon>
        <taxon>Euthyneura</taxon>
        <taxon>Panpulmonata</taxon>
        <taxon>Sacoglossa</taxon>
        <taxon>Placobranchoidea</taxon>
        <taxon>Plakobranchidae</taxon>
        <taxon>Elysia</taxon>
    </lineage>
</organism>
<evidence type="ECO:0000256" key="2">
    <source>
        <dbReference type="ARBA" id="ARBA00007200"/>
    </source>
</evidence>
<reference evidence="13" key="1">
    <citation type="journal article" date="2023" name="G3 (Bethesda)">
        <title>A reference genome for the long-term kleptoplast-retaining sea slug Elysia crispata morphotype clarki.</title>
        <authorList>
            <person name="Eastman K.E."/>
            <person name="Pendleton A.L."/>
            <person name="Shaikh M.A."/>
            <person name="Suttiyut T."/>
            <person name="Ogas R."/>
            <person name="Tomko P."/>
            <person name="Gavelis G."/>
            <person name="Widhalm J.R."/>
            <person name="Wisecaver J.H."/>
        </authorList>
    </citation>
    <scope>NUCLEOTIDE SEQUENCE</scope>
    <source>
        <strain evidence="13">ECLA1</strain>
    </source>
</reference>
<evidence type="ECO:0000256" key="11">
    <source>
        <dbReference type="SAM" id="Phobius"/>
    </source>
</evidence>
<dbReference type="SMART" id="SM00303">
    <property type="entry name" value="GPS"/>
    <property type="match status" value="1"/>
</dbReference>
<dbReference type="GO" id="GO:0016020">
    <property type="term" value="C:membrane"/>
    <property type="evidence" value="ECO:0007669"/>
    <property type="project" value="UniProtKB-SubCell"/>
</dbReference>
<dbReference type="InterPro" id="IPR046338">
    <property type="entry name" value="GAIN_dom_sf"/>
</dbReference>
<gene>
    <name evidence="13" type="ORF">RRG08_022212</name>
</gene>
<dbReference type="Proteomes" id="UP001283361">
    <property type="component" value="Unassembled WGS sequence"/>
</dbReference>
<dbReference type="SMART" id="SM00308">
    <property type="entry name" value="LH2"/>
    <property type="match status" value="1"/>
</dbReference>
<evidence type="ECO:0000256" key="4">
    <source>
        <dbReference type="ARBA" id="ARBA00022729"/>
    </source>
</evidence>
<feature type="domain" description="PLAT" evidence="12">
    <location>
        <begin position="239"/>
        <end position="358"/>
    </location>
</feature>
<keyword evidence="3 11" id="KW-0812">Transmembrane</keyword>
<keyword evidence="6 11" id="KW-0472">Membrane</keyword>
<evidence type="ECO:0000256" key="1">
    <source>
        <dbReference type="ARBA" id="ARBA00004141"/>
    </source>
</evidence>
<comment type="similarity">
    <text evidence="2">Belongs to the polycystin family.</text>
</comment>
<dbReference type="InterPro" id="IPR051223">
    <property type="entry name" value="Polycystin"/>
</dbReference>
<dbReference type="FunFam" id="1.10.287.70:FF:000086">
    <property type="entry name" value="Polycystic kidney disease 2"/>
    <property type="match status" value="1"/>
</dbReference>
<feature type="transmembrane region" description="Helical" evidence="11">
    <location>
        <begin position="1075"/>
        <end position="1095"/>
    </location>
</feature>
<dbReference type="InterPro" id="IPR013122">
    <property type="entry name" value="PKD1_2_channel"/>
</dbReference>
<dbReference type="FunFam" id="2.60.60.20:FF:000022">
    <property type="entry name" value="Uncharacterized protein"/>
    <property type="match status" value="1"/>
</dbReference>
<dbReference type="Pfam" id="PF20519">
    <property type="entry name" value="Polycystin_dom"/>
    <property type="match status" value="1"/>
</dbReference>
<feature type="transmembrane region" description="Helical" evidence="11">
    <location>
        <begin position="404"/>
        <end position="425"/>
    </location>
</feature>
<dbReference type="PANTHER" id="PTHR10877:SF150">
    <property type="entry name" value="REJ DOMAIN-CONTAINING PROTEIN"/>
    <property type="match status" value="1"/>
</dbReference>
<feature type="transmembrane region" description="Helical" evidence="11">
    <location>
        <begin position="985"/>
        <end position="1006"/>
    </location>
</feature>
<dbReference type="Pfam" id="PF08016">
    <property type="entry name" value="PKD_channel"/>
    <property type="match status" value="1"/>
</dbReference>
<feature type="transmembrane region" description="Helical" evidence="11">
    <location>
        <begin position="553"/>
        <end position="577"/>
    </location>
</feature>
<evidence type="ECO:0000313" key="14">
    <source>
        <dbReference type="Proteomes" id="UP001283361"/>
    </source>
</evidence>
<feature type="disulfide bond" evidence="8">
    <location>
        <begin position="795"/>
        <end position="808"/>
    </location>
</feature>
<comment type="subcellular location">
    <subcellularLocation>
        <location evidence="1">Membrane</location>
        <topology evidence="1">Multi-pass membrane protein</topology>
    </subcellularLocation>
</comment>
<dbReference type="EMBL" id="JAWDGP010005856">
    <property type="protein sequence ID" value="KAK3750731.1"/>
    <property type="molecule type" value="Genomic_DNA"/>
</dbReference>
<feature type="transmembrane region" description="Helical" evidence="11">
    <location>
        <begin position="1035"/>
        <end position="1055"/>
    </location>
</feature>
<dbReference type="Gene3D" id="2.60.60.20">
    <property type="entry name" value="PLAT/LH2 domain"/>
    <property type="match status" value="1"/>
</dbReference>
<dbReference type="PANTHER" id="PTHR10877">
    <property type="entry name" value="POLYCYSTIN FAMILY MEMBER"/>
    <property type="match status" value="1"/>
</dbReference>
<feature type="transmembrane region" description="Helical" evidence="11">
    <location>
        <begin position="597"/>
        <end position="620"/>
    </location>
</feature>
<dbReference type="GO" id="GO:0050982">
    <property type="term" value="P:detection of mechanical stimulus"/>
    <property type="evidence" value="ECO:0007669"/>
    <property type="project" value="TreeGrafter"/>
</dbReference>